<dbReference type="KEGG" id="njp:NEJAP_1778"/>
<gene>
    <name evidence="2" type="ORF">NEJAP_1778</name>
</gene>
<dbReference type="EMBL" id="AP014546">
    <property type="protein sequence ID" value="BBB29729.1"/>
    <property type="molecule type" value="Genomic_DNA"/>
</dbReference>
<sequence>MKTISDGLRKILVFTATTLVLSAGYYIYISLHYPSIPEHETFLSELGEGIGEIGLWLLLFIYARTALKLALGKGALSKRILPEYSSPIDANLFQKLIHYLDRTHIYFGIAAVAVILLHIALMGIPMHILFFPAVLFLVVWQGAFGLFISWKYTPKEVKKLSYLVHAQLFTGIMMGVFSYLGHVFID</sequence>
<keyword evidence="3" id="KW-1185">Reference proteome</keyword>
<feature type="transmembrane region" description="Helical" evidence="1">
    <location>
        <begin position="12"/>
        <end position="33"/>
    </location>
</feature>
<dbReference type="Proteomes" id="UP000595332">
    <property type="component" value="Chromosome"/>
</dbReference>
<evidence type="ECO:0008006" key="4">
    <source>
        <dbReference type="Google" id="ProtNLM"/>
    </source>
</evidence>
<dbReference type="AlphaFoldDB" id="A0A7R6SVM4"/>
<keyword evidence="1" id="KW-0812">Transmembrane</keyword>
<dbReference type="RefSeq" id="WP_236591124.1">
    <property type="nucleotide sequence ID" value="NZ_AP014546.1"/>
</dbReference>
<protein>
    <recommendedName>
        <fullName evidence="4">Cytochrome b561 bacterial/Ni-hydrogenase domain-containing protein</fullName>
    </recommendedName>
</protein>
<name>A0A7R6SVM4_9GAMM</name>
<feature type="transmembrane region" description="Helical" evidence="1">
    <location>
        <begin position="53"/>
        <end position="71"/>
    </location>
</feature>
<keyword evidence="1" id="KW-0472">Membrane</keyword>
<evidence type="ECO:0000313" key="3">
    <source>
        <dbReference type="Proteomes" id="UP000595332"/>
    </source>
</evidence>
<feature type="transmembrane region" description="Helical" evidence="1">
    <location>
        <begin position="130"/>
        <end position="150"/>
    </location>
</feature>
<feature type="transmembrane region" description="Helical" evidence="1">
    <location>
        <begin position="162"/>
        <end position="185"/>
    </location>
</feature>
<accession>A0A7R6SVM4</accession>
<organism evidence="2 3">
    <name type="scientific">Neptunomonas japonica JAMM 1380</name>
    <dbReference type="NCBI Taxonomy" id="1441457"/>
    <lineage>
        <taxon>Bacteria</taxon>
        <taxon>Pseudomonadati</taxon>
        <taxon>Pseudomonadota</taxon>
        <taxon>Gammaproteobacteria</taxon>
        <taxon>Oceanospirillales</taxon>
        <taxon>Oceanospirillaceae</taxon>
        <taxon>Neptunomonas</taxon>
    </lineage>
</organism>
<reference evidence="2 3" key="1">
    <citation type="journal article" date="2008" name="Int. J. Syst. Evol. Microbiol.">
        <title>Neptunomonas japonica sp. nov., an Osedax japonicus symbiont-like bacterium isolated from sediment adjacent to sperm whale carcasses off Kagoshima, Japan.</title>
        <authorList>
            <person name="Miyazaki M."/>
            <person name="Nogi Y."/>
            <person name="Fujiwara Y."/>
            <person name="Kawato M."/>
            <person name="Kubokawa K."/>
            <person name="Horikoshi K."/>
        </authorList>
    </citation>
    <scope>NUCLEOTIDE SEQUENCE [LARGE SCALE GENOMIC DNA]</scope>
    <source>
        <strain evidence="2 3">JAMM 1380</strain>
    </source>
</reference>
<keyword evidence="1" id="KW-1133">Transmembrane helix</keyword>
<proteinExistence type="predicted"/>
<evidence type="ECO:0000256" key="1">
    <source>
        <dbReference type="SAM" id="Phobius"/>
    </source>
</evidence>
<evidence type="ECO:0000313" key="2">
    <source>
        <dbReference type="EMBL" id="BBB29729.1"/>
    </source>
</evidence>
<feature type="transmembrane region" description="Helical" evidence="1">
    <location>
        <begin position="105"/>
        <end position="124"/>
    </location>
</feature>